<feature type="chain" id="PRO_5002434263" evidence="1">
    <location>
        <begin position="28"/>
        <end position="43"/>
    </location>
</feature>
<dbReference type="AlphaFoldDB" id="A0A0E9WFH0"/>
<name>A0A0E9WFH0_ANGAN</name>
<keyword evidence="1" id="KW-0732">Signal</keyword>
<organism evidence="2">
    <name type="scientific">Anguilla anguilla</name>
    <name type="common">European freshwater eel</name>
    <name type="synonym">Muraena anguilla</name>
    <dbReference type="NCBI Taxonomy" id="7936"/>
    <lineage>
        <taxon>Eukaryota</taxon>
        <taxon>Metazoa</taxon>
        <taxon>Chordata</taxon>
        <taxon>Craniata</taxon>
        <taxon>Vertebrata</taxon>
        <taxon>Euteleostomi</taxon>
        <taxon>Actinopterygii</taxon>
        <taxon>Neopterygii</taxon>
        <taxon>Teleostei</taxon>
        <taxon>Anguilliformes</taxon>
        <taxon>Anguillidae</taxon>
        <taxon>Anguilla</taxon>
    </lineage>
</organism>
<dbReference type="EMBL" id="GBXM01019470">
    <property type="protein sequence ID" value="JAH89107.1"/>
    <property type="molecule type" value="Transcribed_RNA"/>
</dbReference>
<feature type="signal peptide" evidence="1">
    <location>
        <begin position="1"/>
        <end position="27"/>
    </location>
</feature>
<proteinExistence type="predicted"/>
<reference evidence="2" key="2">
    <citation type="journal article" date="2015" name="Fish Shellfish Immunol.">
        <title>Early steps in the European eel (Anguilla anguilla)-Vibrio vulnificus interaction in the gills: Role of the RtxA13 toxin.</title>
        <authorList>
            <person name="Callol A."/>
            <person name="Pajuelo D."/>
            <person name="Ebbesson L."/>
            <person name="Teles M."/>
            <person name="MacKenzie S."/>
            <person name="Amaro C."/>
        </authorList>
    </citation>
    <scope>NUCLEOTIDE SEQUENCE</scope>
</reference>
<evidence type="ECO:0000313" key="2">
    <source>
        <dbReference type="EMBL" id="JAH89107.1"/>
    </source>
</evidence>
<protein>
    <submittedName>
        <fullName evidence="2">Uncharacterized protein</fullName>
    </submittedName>
</protein>
<evidence type="ECO:0000256" key="1">
    <source>
        <dbReference type="SAM" id="SignalP"/>
    </source>
</evidence>
<sequence>MCGSNASFRSCLCWCQSLLILHFSVVARYQKKTKNPKTEIKTG</sequence>
<reference evidence="2" key="1">
    <citation type="submission" date="2014-11" db="EMBL/GenBank/DDBJ databases">
        <authorList>
            <person name="Amaro Gonzalez C."/>
        </authorList>
    </citation>
    <scope>NUCLEOTIDE SEQUENCE</scope>
</reference>
<accession>A0A0E9WFH0</accession>